<reference evidence="2" key="1">
    <citation type="submission" date="2003-06" db="EMBL/GenBank/DDBJ databases">
        <title>The complete genome sequence of Haemophilus ducreyi.</title>
        <authorList>
            <person name="Munson R.S. Jr."/>
            <person name="Ray W.C."/>
            <person name="Mahairas G."/>
            <person name="Sabo P."/>
            <person name="Mungur R."/>
            <person name="Johnson L."/>
            <person name="Nguyen D."/>
            <person name="Wang J."/>
            <person name="Forst C."/>
            <person name="Hood L."/>
        </authorList>
    </citation>
    <scope>NUCLEOTIDE SEQUENCE [LARGE SCALE GENOMIC DNA]</scope>
    <source>
        <strain evidence="2">35000HP / ATCC 700724</strain>
    </source>
</reference>
<dbReference type="Proteomes" id="UP000001022">
    <property type="component" value="Chromosome"/>
</dbReference>
<dbReference type="KEGG" id="hdu:HD_0238"/>
<protein>
    <submittedName>
        <fullName evidence="1">Uncharacterized protein</fullName>
    </submittedName>
</protein>
<sequence length="42" mass="4811">MNIAQASGLKLQVFCKVRPLAFFYLSLLNKLTKQLAHYLTNL</sequence>
<keyword evidence="2" id="KW-1185">Reference proteome</keyword>
<accession>Q7VP63</accession>
<dbReference type="EMBL" id="AE017143">
    <property type="protein sequence ID" value="AAP95224.1"/>
    <property type="molecule type" value="Genomic_DNA"/>
</dbReference>
<evidence type="ECO:0000313" key="1">
    <source>
        <dbReference type="EMBL" id="AAP95224.1"/>
    </source>
</evidence>
<proteinExistence type="predicted"/>
<evidence type="ECO:0000313" key="2">
    <source>
        <dbReference type="Proteomes" id="UP000001022"/>
    </source>
</evidence>
<organism evidence="1 2">
    <name type="scientific">Haemophilus ducreyi (strain 35000HP / ATCC 700724)</name>
    <dbReference type="NCBI Taxonomy" id="233412"/>
    <lineage>
        <taxon>Bacteria</taxon>
        <taxon>Pseudomonadati</taxon>
        <taxon>Pseudomonadota</taxon>
        <taxon>Gammaproteobacteria</taxon>
        <taxon>Pasteurellales</taxon>
        <taxon>Pasteurellaceae</taxon>
        <taxon>Haemophilus</taxon>
    </lineage>
</organism>
<name>Q7VP63_HAEDU</name>
<dbReference type="HOGENOM" id="CLU_3252306_0_0_6"/>
<dbReference type="AlphaFoldDB" id="Q7VP63"/>
<dbReference type="STRING" id="233412.HD_0238"/>
<gene>
    <name evidence="1" type="ordered locus">HD_0238</name>
</gene>